<evidence type="ECO:0000256" key="1">
    <source>
        <dbReference type="SAM" id="MobiDB-lite"/>
    </source>
</evidence>
<feature type="compositionally biased region" description="Polar residues" evidence="1">
    <location>
        <begin position="893"/>
        <end position="904"/>
    </location>
</feature>
<feature type="region of interest" description="Disordered" evidence="1">
    <location>
        <begin position="227"/>
        <end position="300"/>
    </location>
</feature>
<feature type="region of interest" description="Disordered" evidence="1">
    <location>
        <begin position="453"/>
        <end position="517"/>
    </location>
</feature>
<dbReference type="OrthoDB" id="5593284at2759"/>
<feature type="compositionally biased region" description="Polar residues" evidence="1">
    <location>
        <begin position="453"/>
        <end position="471"/>
    </location>
</feature>
<accession>A0A9W8HVN7</accession>
<feature type="region of interest" description="Disordered" evidence="1">
    <location>
        <begin position="1156"/>
        <end position="1180"/>
    </location>
</feature>
<feature type="compositionally biased region" description="Polar residues" evidence="1">
    <location>
        <begin position="227"/>
        <end position="242"/>
    </location>
</feature>
<feature type="region of interest" description="Disordered" evidence="1">
    <location>
        <begin position="195"/>
        <end position="214"/>
    </location>
</feature>
<protein>
    <submittedName>
        <fullName evidence="2">Uncharacterized protein</fullName>
    </submittedName>
</protein>
<dbReference type="PROSITE" id="PS50096">
    <property type="entry name" value="IQ"/>
    <property type="match status" value="2"/>
</dbReference>
<feature type="region of interest" description="Disordered" evidence="1">
    <location>
        <begin position="542"/>
        <end position="587"/>
    </location>
</feature>
<feature type="compositionally biased region" description="Polar residues" evidence="1">
    <location>
        <begin position="542"/>
        <end position="558"/>
    </location>
</feature>
<dbReference type="InterPro" id="IPR000048">
    <property type="entry name" value="IQ_motif_EF-hand-BS"/>
</dbReference>
<dbReference type="EMBL" id="JANBUO010000646">
    <property type="protein sequence ID" value="KAJ2802545.1"/>
    <property type="molecule type" value="Genomic_DNA"/>
</dbReference>
<reference evidence="2" key="1">
    <citation type="submission" date="2022-07" db="EMBL/GenBank/DDBJ databases">
        <title>Phylogenomic reconstructions and comparative analyses of Kickxellomycotina fungi.</title>
        <authorList>
            <person name="Reynolds N.K."/>
            <person name="Stajich J.E."/>
            <person name="Barry K."/>
            <person name="Grigoriev I.V."/>
            <person name="Crous P."/>
            <person name="Smith M.E."/>
        </authorList>
    </citation>
    <scope>NUCLEOTIDE SEQUENCE</scope>
    <source>
        <strain evidence="2">NRRL 1565</strain>
    </source>
</reference>
<feature type="region of interest" description="Disordered" evidence="1">
    <location>
        <begin position="165"/>
        <end position="189"/>
    </location>
</feature>
<feature type="region of interest" description="Disordered" evidence="1">
    <location>
        <begin position="689"/>
        <end position="736"/>
    </location>
</feature>
<feature type="compositionally biased region" description="Pro residues" evidence="1">
    <location>
        <begin position="482"/>
        <end position="492"/>
    </location>
</feature>
<name>A0A9W8HVN7_9FUNG</name>
<dbReference type="Pfam" id="PF00612">
    <property type="entry name" value="IQ"/>
    <property type="match status" value="2"/>
</dbReference>
<gene>
    <name evidence="2" type="ORF">H4R20_003237</name>
</gene>
<sequence>MASPSETDYVSDTEEDEVFFGPMTTVELKKLHKFRDIHRRSTQVMQLTPLEDAKDKSPDTEVQGAAKIQALCRGALVRKHSRPTQMAGAVTVGHQCATPEASPMPLSAQQQGRQQQVHAAVELQRLSRGFLARRMYRRRREEMRFLAVKGSISVERRRRIPRPEAIRALPDIPQIPQSASAAGNGFSQQRAVLSPPQAPLPLLPRDTPPRSPLRRGLSIRNWFQRQQNVPPDSAPPLSNNRSEQLVPPLPEEPPAQANPLKVNSIHTTRAHTFLSPFRRTPIPAKQRPSATDADAANASGSRARRYLGRLLAQLRPASTPAPAVADLQQPARSASWSGAAQLAPNRRSNSRNAAQRAVLPARLHGRRHRHRYQRSRGTIVGTPAARRQRRGAGSSSCQSIDCLARVAPPPMPVPSHLPTNDNISTNFTTSLASPNTDTSALYESHILLVPLESTTTDTPPMDHNNSQQQQPFAGGNVRRLRSPPPPLQPAPMPLQGAGSQLSEPDTHKTGIGRPAGSATKLSMLKSGLGSFLAKPLSPRVASSRSFQSHIPRPSTQGNPAIRSEPAVRARVPAPMPVRRGTPTSSSLLRSGVELNSADTKVDAVYADMPLSAVGGSNFGSALRSVGSDTDEETGIAASVARIASPVDVPPVSAITGANDMADDASVTSISSMSVSSLLESPVSPVSNISAKPMDISPPPASSRNSCVSIVTSRLSSRQSPEPTTMEDPIAAPMQKPKLDLSPRLSLRLSADAATFGTGLSVFASLLDDVRQHSTQDSAVDASLASMTAAPAPDDAAAEHSEKGVLQSTDAGQCRDGPEPLSDNAMDETAQPPVVADHEPPEMAPELSAMDCEPSASEAEPPATEPELPATQAEPQAADTEPPAAAESELPAPVQSQEQSETTPEATEKTNPALERLRSLRTRRQREKGEPAPAAPAPTAAAARRFRATQKAGASSNNGPKDRPLAQMGALQLDRLTKLNTRRNATYMTCQIERVVEVREGDRPPSPSLMMQMRAQERRMLSGAHDAHSIYSTDSESSENDQDAMSLCSENDVGSDAELNEDTRPLTPEPADIVDSTTASDYVPLSAAELPSVMQASSSEAKRKSAELPSSSPLPPLTNLAGPDEAVSADGKKQCRRPGRLRWGTRSVLQASWLVGRDPSSLRPAPSSMAARNSRAGGSIL</sequence>
<feature type="region of interest" description="Disordered" evidence="1">
    <location>
        <begin position="329"/>
        <end position="354"/>
    </location>
</feature>
<feature type="non-terminal residue" evidence="2">
    <location>
        <position position="1180"/>
    </location>
</feature>
<organism evidence="2 3">
    <name type="scientific">Coemansia guatemalensis</name>
    <dbReference type="NCBI Taxonomy" id="2761395"/>
    <lineage>
        <taxon>Eukaryota</taxon>
        <taxon>Fungi</taxon>
        <taxon>Fungi incertae sedis</taxon>
        <taxon>Zoopagomycota</taxon>
        <taxon>Kickxellomycotina</taxon>
        <taxon>Kickxellomycetes</taxon>
        <taxon>Kickxellales</taxon>
        <taxon>Kickxellaceae</taxon>
        <taxon>Coemansia</taxon>
    </lineage>
</organism>
<dbReference type="Proteomes" id="UP001140094">
    <property type="component" value="Unassembled WGS sequence"/>
</dbReference>
<dbReference type="AlphaFoldDB" id="A0A9W8HVN7"/>
<comment type="caution">
    <text evidence="2">The sequence shown here is derived from an EMBL/GenBank/DDBJ whole genome shotgun (WGS) entry which is preliminary data.</text>
</comment>
<feature type="compositionally biased region" description="Low complexity" evidence="1">
    <location>
        <begin position="343"/>
        <end position="354"/>
    </location>
</feature>
<feature type="region of interest" description="Disordered" evidence="1">
    <location>
        <begin position="1017"/>
        <end position="1075"/>
    </location>
</feature>
<evidence type="ECO:0000313" key="3">
    <source>
        <dbReference type="Proteomes" id="UP001140094"/>
    </source>
</evidence>
<keyword evidence="3" id="KW-1185">Reference proteome</keyword>
<feature type="compositionally biased region" description="Low complexity" evidence="1">
    <location>
        <begin position="566"/>
        <end position="579"/>
    </location>
</feature>
<proteinExistence type="predicted"/>
<feature type="region of interest" description="Disordered" evidence="1">
    <location>
        <begin position="1091"/>
        <end position="1140"/>
    </location>
</feature>
<feature type="compositionally biased region" description="Polar residues" evidence="1">
    <location>
        <begin position="175"/>
        <end position="189"/>
    </location>
</feature>
<dbReference type="SMART" id="SM00015">
    <property type="entry name" value="IQ"/>
    <property type="match status" value="2"/>
</dbReference>
<feature type="compositionally biased region" description="Polar residues" evidence="1">
    <location>
        <begin position="701"/>
        <end position="722"/>
    </location>
</feature>
<feature type="compositionally biased region" description="Basic and acidic residues" evidence="1">
    <location>
        <begin position="1017"/>
        <end position="1027"/>
    </location>
</feature>
<feature type="region of interest" description="Disordered" evidence="1">
    <location>
        <begin position="789"/>
        <end position="966"/>
    </location>
</feature>
<evidence type="ECO:0000313" key="2">
    <source>
        <dbReference type="EMBL" id="KAJ2802545.1"/>
    </source>
</evidence>
<feature type="compositionally biased region" description="Low complexity" evidence="1">
    <location>
        <begin position="852"/>
        <end position="892"/>
    </location>
</feature>